<accession>A0A0J8R1F5</accession>
<organism evidence="1 2">
    <name type="scientific">Coccidioides immitis RMSCC 3703</name>
    <dbReference type="NCBI Taxonomy" id="454286"/>
    <lineage>
        <taxon>Eukaryota</taxon>
        <taxon>Fungi</taxon>
        <taxon>Dikarya</taxon>
        <taxon>Ascomycota</taxon>
        <taxon>Pezizomycotina</taxon>
        <taxon>Eurotiomycetes</taxon>
        <taxon>Eurotiomycetidae</taxon>
        <taxon>Onygenales</taxon>
        <taxon>Onygenaceae</taxon>
        <taxon>Coccidioides</taxon>
    </lineage>
</organism>
<protein>
    <submittedName>
        <fullName evidence="1">Uncharacterized protein</fullName>
    </submittedName>
</protein>
<dbReference type="AlphaFoldDB" id="A0A0J8R1F5"/>
<evidence type="ECO:0000313" key="1">
    <source>
        <dbReference type="EMBL" id="KMU78994.1"/>
    </source>
</evidence>
<proteinExistence type="predicted"/>
<gene>
    <name evidence="1" type="ORF">CISG_07301</name>
</gene>
<evidence type="ECO:0000313" key="2">
    <source>
        <dbReference type="Proteomes" id="UP000054559"/>
    </source>
</evidence>
<sequence>MSFTPIGNTLTGRGQTFPCRSTNTDRLGNSTPMSPTCYYLHRTPLKTPRSLHTGICSRRISIAKILWLAGLSAGSLDCGAAMKQSEMQRLTLKLGTFMRYAPPCTAPSFHQLKGTFHRSAERARGDWHAADEILNIALCKHRKA</sequence>
<dbReference type="EMBL" id="DS268169">
    <property type="protein sequence ID" value="KMU78994.1"/>
    <property type="molecule type" value="Genomic_DNA"/>
</dbReference>
<reference evidence="2" key="1">
    <citation type="journal article" date="2010" name="Genome Res.">
        <title>Population genomic sequencing of Coccidioides fungi reveals recent hybridization and transposon control.</title>
        <authorList>
            <person name="Neafsey D.E."/>
            <person name="Barker B.M."/>
            <person name="Sharpton T.J."/>
            <person name="Stajich J.E."/>
            <person name="Park D.J."/>
            <person name="Whiston E."/>
            <person name="Hung C.-Y."/>
            <person name="McMahan C."/>
            <person name="White J."/>
            <person name="Sykes S."/>
            <person name="Heiman D."/>
            <person name="Young S."/>
            <person name="Zeng Q."/>
            <person name="Abouelleil A."/>
            <person name="Aftuck L."/>
            <person name="Bessette D."/>
            <person name="Brown A."/>
            <person name="FitzGerald M."/>
            <person name="Lui A."/>
            <person name="Macdonald J.P."/>
            <person name="Priest M."/>
            <person name="Orbach M.J."/>
            <person name="Galgiani J.N."/>
            <person name="Kirkland T.N."/>
            <person name="Cole G.T."/>
            <person name="Birren B.W."/>
            <person name="Henn M.R."/>
            <person name="Taylor J.W."/>
            <person name="Rounsley S.D."/>
        </authorList>
    </citation>
    <scope>NUCLEOTIDE SEQUENCE [LARGE SCALE GENOMIC DNA]</scope>
    <source>
        <strain evidence="2">RMSCC 3703</strain>
    </source>
</reference>
<name>A0A0J8R1F5_COCIT</name>
<dbReference type="Proteomes" id="UP000054559">
    <property type="component" value="Unassembled WGS sequence"/>
</dbReference>